<dbReference type="RefSeq" id="WP_008441716.1">
    <property type="nucleotide sequence ID" value="NZ_AOJK01000025.1"/>
</dbReference>
<evidence type="ECO:0000313" key="3">
    <source>
        <dbReference type="Proteomes" id="UP000011586"/>
    </source>
</evidence>
<dbReference type="NCBIfam" id="TIGR01409">
    <property type="entry name" value="TAT_signal_seq"/>
    <property type="match status" value="1"/>
</dbReference>
<name>M0EHD8_9EURY</name>
<evidence type="ECO:0000256" key="1">
    <source>
        <dbReference type="SAM" id="MobiDB-lite"/>
    </source>
</evidence>
<dbReference type="Proteomes" id="UP000011586">
    <property type="component" value="Unassembled WGS sequence"/>
</dbReference>
<keyword evidence="3" id="KW-1185">Reference proteome</keyword>
<evidence type="ECO:0008006" key="4">
    <source>
        <dbReference type="Google" id="ProtNLM"/>
    </source>
</evidence>
<dbReference type="PATRIC" id="fig|1227465.4.peg.1040"/>
<protein>
    <recommendedName>
        <fullName evidence="4">Twin-arginine translocation signal domain-containing protein</fullName>
    </recommendedName>
</protein>
<accession>M0EHD8</accession>
<feature type="compositionally biased region" description="Basic and acidic residues" evidence="1">
    <location>
        <begin position="1"/>
        <end position="13"/>
    </location>
</feature>
<proteinExistence type="predicted"/>
<feature type="region of interest" description="Disordered" evidence="1">
    <location>
        <begin position="1"/>
        <end position="22"/>
    </location>
</feature>
<organism evidence="2 3">
    <name type="scientific">Halorubrum californiense DSM 19288</name>
    <dbReference type="NCBI Taxonomy" id="1227465"/>
    <lineage>
        <taxon>Archaea</taxon>
        <taxon>Methanobacteriati</taxon>
        <taxon>Methanobacteriota</taxon>
        <taxon>Stenosarchaea group</taxon>
        <taxon>Halobacteria</taxon>
        <taxon>Halobacteriales</taxon>
        <taxon>Haloferacaceae</taxon>
        <taxon>Halorubrum</taxon>
    </lineage>
</organism>
<dbReference type="InterPro" id="IPR006311">
    <property type="entry name" value="TAT_signal"/>
</dbReference>
<sequence length="442" mass="47089">MTRGSDSCRESSSHRKPSSRRRFLAGVAAAGAAALAGCSGLPFTGDEERREAPASIPSDAVGSVEWPASPFPAAVPESLADVHETRAREMLDAVPSDPDVPNAAVAARIGSERERALQRANADVSDEWPVDALSAWRRRREDAAAVRGTYRAATGTDDGSELAARRRAVRDDRGALATDLTYRAGSPTEAALAYEPVESLLGECARYVEPRVTYPADPVAEPFRAGKAVGRVERAVAAAADAAGLRDAYLDEREEAAPRWEPLVAAAEELRGSVSRTRSTVRERTGGEGPFVDEDLSGTVAQELLAVSELQIESAVDDVERAVDADEYATSVVAAGTALAETEAYRRAVDEIRDDEHRETPSESSVRSAAERARAAVDGIAAGDDPLATRLVRPGLETIGYVGDRVEQGYGSVRRAQAELAYVDLYASAVPAAAEFVRERLE</sequence>
<reference evidence="2 3" key="1">
    <citation type="journal article" date="2014" name="PLoS Genet.">
        <title>Phylogenetically driven sequencing of extremely halophilic archaea reveals strategies for static and dynamic osmo-response.</title>
        <authorList>
            <person name="Becker E.A."/>
            <person name="Seitzer P.M."/>
            <person name="Tritt A."/>
            <person name="Larsen D."/>
            <person name="Krusor M."/>
            <person name="Yao A.I."/>
            <person name="Wu D."/>
            <person name="Madern D."/>
            <person name="Eisen J.A."/>
            <person name="Darling A.E."/>
            <person name="Facciotti M.T."/>
        </authorList>
    </citation>
    <scope>NUCLEOTIDE SEQUENCE [LARGE SCALE GENOMIC DNA]</scope>
    <source>
        <strain evidence="2 3">DSM 19288</strain>
    </source>
</reference>
<comment type="caution">
    <text evidence="2">The sequence shown here is derived from an EMBL/GenBank/DDBJ whole genome shotgun (WGS) entry which is preliminary data.</text>
</comment>
<dbReference type="PROSITE" id="PS51318">
    <property type="entry name" value="TAT"/>
    <property type="match status" value="1"/>
</dbReference>
<dbReference type="OrthoDB" id="303040at2157"/>
<dbReference type="InterPro" id="IPR019546">
    <property type="entry name" value="TAT_signal_bac_arc"/>
</dbReference>
<dbReference type="EMBL" id="AOJK01000025">
    <property type="protein sequence ID" value="ELZ45829.1"/>
    <property type="molecule type" value="Genomic_DNA"/>
</dbReference>
<dbReference type="AlphaFoldDB" id="M0EHD8"/>
<feature type="region of interest" description="Disordered" evidence="1">
    <location>
        <begin position="38"/>
        <end position="72"/>
    </location>
</feature>
<evidence type="ECO:0000313" key="2">
    <source>
        <dbReference type="EMBL" id="ELZ45829.1"/>
    </source>
</evidence>
<dbReference type="STRING" id="1227465.C463_05315"/>
<gene>
    <name evidence="2" type="ORF">C463_05315</name>
</gene>